<feature type="coiled-coil region" evidence="1">
    <location>
        <begin position="337"/>
        <end position="400"/>
    </location>
</feature>
<proteinExistence type="predicted"/>
<feature type="transmembrane region" description="Helical" evidence="2">
    <location>
        <begin position="686"/>
        <end position="707"/>
    </location>
</feature>
<keyword evidence="2" id="KW-0812">Transmembrane</keyword>
<evidence type="ECO:0000256" key="2">
    <source>
        <dbReference type="SAM" id="Phobius"/>
    </source>
</evidence>
<organism evidence="3 4">
    <name type="scientific">Terribacillus halophilus</name>
    <dbReference type="NCBI Taxonomy" id="361279"/>
    <lineage>
        <taxon>Bacteria</taxon>
        <taxon>Bacillati</taxon>
        <taxon>Bacillota</taxon>
        <taxon>Bacilli</taxon>
        <taxon>Bacillales</taxon>
        <taxon>Bacillaceae</taxon>
        <taxon>Terribacillus</taxon>
    </lineage>
</organism>
<feature type="transmembrane region" description="Helical" evidence="2">
    <location>
        <begin position="662"/>
        <end position="680"/>
    </location>
</feature>
<name>A0A1G6LPV3_9BACI</name>
<sequence length="719" mass="81572">MRAILGFLTSLFLLISLYVIYDLLEQYKFNELLYEDRTAAAFNFSDYEGNPNDLLETYAERYDLEISKYVFVNQDSIRVFTTDPTLGSRIDGIDGDFPKKGTTQFITNRFNDSSNASNDKSGSFHSGESTIAISIWNLDNQKQASASGIYYIDDKAGSVSALLDQLQKDGVSSELIEARIDPVVISQPLTFLISPLIILLTVVGVISFYLINRSDQIMLYKVMGYSYTRISFILVKKLISPLIAAILTSYLLYLIFRIVTKKEILNLLDFTLLYAGVAVVLVVGLVLYTFLLAGLIFSFGKEYEALKGKRLYKTLMALSYVMKVLFLIAAVGALSQLNQTKKSLEDYQDNLETWNQTENLYQTVLYSTGQVDLAIESAQNNNLKQVYNQLNNELKGFLIDASNYEITSNGSYLYEMNTDDENTSTSPYGKAITINGNYLEFNEIQAEAGEIEGSIVSDGSVTNLLVPASLKDKENEIKKNFLDYFYFQKVEVGNIYREAKGQELDDTSKDDLAINIIYVRDNQKYFTYNPDNKGEGDYFIKDPIAILDTGQFDDSYYMSYLSRAYFFYTDQAEPTQKLEEIAAEHDAASQINSVISVFDEYGQEIQELKTDNYLLLLAVILLYIATFTTSVYYTICHFYNYKVEVLLKNIHGYSFFRTNRTLLILQFLSYCILLLGILFVSLPSLIVIVFGGIIIDALLVIGLSKYYTANMHTKLRREA</sequence>
<evidence type="ECO:0008006" key="5">
    <source>
        <dbReference type="Google" id="ProtNLM"/>
    </source>
</evidence>
<accession>A0A1G6LPV3</accession>
<dbReference type="Pfam" id="PF07242">
    <property type="entry name" value="DUF1430"/>
    <property type="match status" value="1"/>
</dbReference>
<dbReference type="STRING" id="361279.SAMN05421663_102462"/>
<feature type="transmembrane region" description="Helical" evidence="2">
    <location>
        <begin position="238"/>
        <end position="260"/>
    </location>
</feature>
<feature type="transmembrane region" description="Helical" evidence="2">
    <location>
        <begin position="189"/>
        <end position="211"/>
    </location>
</feature>
<protein>
    <recommendedName>
        <fullName evidence="5">Bacteriocin-associated integral membrane (Putative immunity) protein</fullName>
    </recommendedName>
</protein>
<feature type="transmembrane region" description="Helical" evidence="2">
    <location>
        <begin position="613"/>
        <end position="641"/>
    </location>
</feature>
<feature type="transmembrane region" description="Helical" evidence="2">
    <location>
        <begin position="272"/>
        <end position="299"/>
    </location>
</feature>
<dbReference type="OrthoDB" id="2076832at2"/>
<keyword evidence="2" id="KW-0472">Membrane</keyword>
<dbReference type="EMBL" id="FMZB01000002">
    <property type="protein sequence ID" value="SDC45231.1"/>
    <property type="molecule type" value="Genomic_DNA"/>
</dbReference>
<feature type="transmembrane region" description="Helical" evidence="2">
    <location>
        <begin position="311"/>
        <end position="334"/>
    </location>
</feature>
<keyword evidence="1" id="KW-0175">Coiled coil</keyword>
<reference evidence="4" key="1">
    <citation type="submission" date="2016-10" db="EMBL/GenBank/DDBJ databases">
        <authorList>
            <person name="Varghese N."/>
            <person name="Submissions S."/>
        </authorList>
    </citation>
    <scope>NUCLEOTIDE SEQUENCE [LARGE SCALE GENOMIC DNA]</scope>
    <source>
        <strain evidence="4">DSM 21620</strain>
    </source>
</reference>
<keyword evidence="4" id="KW-1185">Reference proteome</keyword>
<keyword evidence="2" id="KW-1133">Transmembrane helix</keyword>
<dbReference type="InterPro" id="IPR006541">
    <property type="entry name" value="Bacteriocin_ass"/>
</dbReference>
<dbReference type="AlphaFoldDB" id="A0A1G6LPV3"/>
<evidence type="ECO:0000313" key="4">
    <source>
        <dbReference type="Proteomes" id="UP000198666"/>
    </source>
</evidence>
<evidence type="ECO:0000313" key="3">
    <source>
        <dbReference type="EMBL" id="SDC45231.1"/>
    </source>
</evidence>
<gene>
    <name evidence="3" type="ORF">SAMN05421663_102462</name>
</gene>
<evidence type="ECO:0000256" key="1">
    <source>
        <dbReference type="SAM" id="Coils"/>
    </source>
</evidence>
<dbReference type="RefSeq" id="WP_093726273.1">
    <property type="nucleotide sequence ID" value="NZ_FMZB01000002.1"/>
</dbReference>
<dbReference type="Proteomes" id="UP000198666">
    <property type="component" value="Unassembled WGS sequence"/>
</dbReference>